<reference evidence="2" key="1">
    <citation type="submission" date="2019-02" db="EMBL/GenBank/DDBJ databases">
        <authorList>
            <person name="Li S.-H."/>
        </authorList>
    </citation>
    <scope>NUCLEOTIDE SEQUENCE</scope>
    <source>
        <strain evidence="2">IMCC8485</strain>
    </source>
</reference>
<name>A0ABT3SYX0_9GAMM</name>
<proteinExistence type="predicted"/>
<keyword evidence="2" id="KW-0645">Protease</keyword>
<organism evidence="2 3">
    <name type="scientific">Candidatus Seongchinamella marina</name>
    <dbReference type="NCBI Taxonomy" id="2518990"/>
    <lineage>
        <taxon>Bacteria</taxon>
        <taxon>Pseudomonadati</taxon>
        <taxon>Pseudomonadota</taxon>
        <taxon>Gammaproteobacteria</taxon>
        <taxon>Cellvibrionales</taxon>
        <taxon>Halieaceae</taxon>
        <taxon>Seongchinamella</taxon>
    </lineage>
</organism>
<dbReference type="Pfam" id="PF05618">
    <property type="entry name" value="Zn_protease"/>
    <property type="match status" value="1"/>
</dbReference>
<sequence length="155" mass="17686">MSTGKSVLGWREWLGFPELGISEIKAKVDTGARTSCLHAFSVEPFEREGKAWVRFCIRSEHSDTTQDVQCEALLKDQRTVRDSGGHEEQRFVIETDIMIGEKKHRIEVTLTDRDSMKFLVLLGRTAIRGQYLVDSGRSYLQGKRIKRRKKAGTAE</sequence>
<dbReference type="InterPro" id="IPR021109">
    <property type="entry name" value="Peptidase_aspartic_dom_sf"/>
</dbReference>
<evidence type="ECO:0000313" key="3">
    <source>
        <dbReference type="Proteomes" id="UP001143307"/>
    </source>
</evidence>
<dbReference type="EMBL" id="SHNP01000006">
    <property type="protein sequence ID" value="MCX2975168.1"/>
    <property type="molecule type" value="Genomic_DNA"/>
</dbReference>
<keyword evidence="3" id="KW-1185">Reference proteome</keyword>
<evidence type="ECO:0000259" key="1">
    <source>
        <dbReference type="Pfam" id="PF05618"/>
    </source>
</evidence>
<keyword evidence="2" id="KW-0378">Hydrolase</keyword>
<dbReference type="PANTHER" id="PTHR38037">
    <property type="entry name" value="ZN_PROTEASE DOMAIN-CONTAINING PROTEIN"/>
    <property type="match status" value="1"/>
</dbReference>
<dbReference type="Gene3D" id="2.40.70.10">
    <property type="entry name" value="Acid Proteases"/>
    <property type="match status" value="1"/>
</dbReference>
<dbReference type="InterPro" id="IPR008503">
    <property type="entry name" value="Asp_endopeptidase"/>
</dbReference>
<evidence type="ECO:0000313" key="2">
    <source>
        <dbReference type="EMBL" id="MCX2975168.1"/>
    </source>
</evidence>
<accession>A0ABT3SYX0</accession>
<dbReference type="GO" id="GO:0006508">
    <property type="term" value="P:proteolysis"/>
    <property type="evidence" value="ECO:0007669"/>
    <property type="project" value="UniProtKB-KW"/>
</dbReference>
<comment type="caution">
    <text evidence="2">The sequence shown here is derived from an EMBL/GenBank/DDBJ whole genome shotgun (WGS) entry which is preliminary data.</text>
</comment>
<gene>
    <name evidence="2" type="ORF">EYC87_16410</name>
</gene>
<protein>
    <submittedName>
        <fullName evidence="2">ATP-dependent zinc protease</fullName>
    </submittedName>
</protein>
<dbReference type="RefSeq" id="WP_279253825.1">
    <property type="nucleotide sequence ID" value="NZ_SHNP01000006.1"/>
</dbReference>
<dbReference type="SUPFAM" id="SSF50630">
    <property type="entry name" value="Acid proteases"/>
    <property type="match status" value="1"/>
</dbReference>
<dbReference type="GO" id="GO:0008233">
    <property type="term" value="F:peptidase activity"/>
    <property type="evidence" value="ECO:0007669"/>
    <property type="project" value="UniProtKB-KW"/>
</dbReference>
<dbReference type="PANTHER" id="PTHR38037:SF2">
    <property type="entry name" value="ATP-DEPENDENT ZINC PROTEASE DOMAIN-CONTAINING PROTEIN-RELATED"/>
    <property type="match status" value="1"/>
</dbReference>
<dbReference type="Proteomes" id="UP001143307">
    <property type="component" value="Unassembled WGS sequence"/>
</dbReference>
<feature type="domain" description="Retropepsin-like aspartic endopeptidase" evidence="1">
    <location>
        <begin position="7"/>
        <end position="143"/>
    </location>
</feature>